<name>A0A8C6H9K1_MUSSI</name>
<dbReference type="PANTHER" id="PTHR37337:SF1">
    <property type="entry name" value="COILED-COIL DOMAIN-CONTAINING GLUTAMATE-RICH PROTEIN 1"/>
    <property type="match status" value="1"/>
</dbReference>
<feature type="region of interest" description="Disordered" evidence="1">
    <location>
        <begin position="261"/>
        <end position="355"/>
    </location>
</feature>
<keyword evidence="3" id="KW-1185">Reference proteome</keyword>
<protein>
    <submittedName>
        <fullName evidence="2">Coiled-coil glutamate-rich protein 1</fullName>
    </submittedName>
</protein>
<feature type="compositionally biased region" description="Low complexity" evidence="1">
    <location>
        <begin position="209"/>
        <end position="220"/>
    </location>
</feature>
<dbReference type="GeneTree" id="ENSGT00730000111529"/>
<sequence>MTQTVNEREDPLNLGGGGWASSIPLRTWSSYHRRQRGAPMSKRRYRDGPKIEYEASRKQPKQQRSPGSWFQPSRGPYWALYSNWERCGGPWRPPLIAFQSPLCPAQMIRAYGLHPLCVCCCSCWSGPWNPGWERPQGRKKRWGRRGRGLRRHPRRSFPRNPPIDLSKMLRPVNLSGWRAPGMRAPRNTTQFIMNQVYEDMRQQEKLERQQAALRAQQAQEGGISPGDSTTNDAPHSGVEEDSQLPEDLYGFMQDPSLTFSPALMQHNQSPTPGLVEEEEKNVDDDECDVEVCDEKESEEEEEEEEVDRGSEDEDVDEEEVEAAGNGEEGEEDQEEEYMLEETGLEEGEQRAEEKFLPLGMPLSILVGDEEERENFMNYDYLSQEQIIPNVPEADLFMVPDISH</sequence>
<dbReference type="Proteomes" id="UP000694415">
    <property type="component" value="Unplaced"/>
</dbReference>
<organism evidence="2 3">
    <name type="scientific">Mus spicilegus</name>
    <name type="common">Mound-building mouse</name>
    <dbReference type="NCBI Taxonomy" id="10103"/>
    <lineage>
        <taxon>Eukaryota</taxon>
        <taxon>Metazoa</taxon>
        <taxon>Chordata</taxon>
        <taxon>Craniata</taxon>
        <taxon>Vertebrata</taxon>
        <taxon>Euteleostomi</taxon>
        <taxon>Mammalia</taxon>
        <taxon>Eutheria</taxon>
        <taxon>Euarchontoglires</taxon>
        <taxon>Glires</taxon>
        <taxon>Rodentia</taxon>
        <taxon>Myomorpha</taxon>
        <taxon>Muroidea</taxon>
        <taxon>Muridae</taxon>
        <taxon>Murinae</taxon>
        <taxon>Mus</taxon>
        <taxon>Mus</taxon>
    </lineage>
</organism>
<evidence type="ECO:0000313" key="3">
    <source>
        <dbReference type="Proteomes" id="UP000694415"/>
    </source>
</evidence>
<reference evidence="2" key="2">
    <citation type="submission" date="2025-09" db="UniProtKB">
        <authorList>
            <consortium name="Ensembl"/>
        </authorList>
    </citation>
    <scope>IDENTIFICATION</scope>
</reference>
<feature type="compositionally biased region" description="Basic residues" evidence="1">
    <location>
        <begin position="137"/>
        <end position="157"/>
    </location>
</feature>
<dbReference type="GO" id="GO:0035092">
    <property type="term" value="P:sperm DNA condensation"/>
    <property type="evidence" value="ECO:0007669"/>
    <property type="project" value="Ensembl"/>
</dbReference>
<dbReference type="Pfam" id="PF15482">
    <property type="entry name" value="CCER1"/>
    <property type="match status" value="1"/>
</dbReference>
<feature type="compositionally biased region" description="Acidic residues" evidence="1">
    <location>
        <begin position="275"/>
        <end position="346"/>
    </location>
</feature>
<accession>A0A8C6H9K1</accession>
<dbReference type="AlphaFoldDB" id="A0A8C6H9K1"/>
<feature type="compositionally biased region" description="Basic and acidic residues" evidence="1">
    <location>
        <begin position="1"/>
        <end position="11"/>
    </location>
</feature>
<feature type="region of interest" description="Disordered" evidence="1">
    <location>
        <begin position="134"/>
        <end position="164"/>
    </location>
</feature>
<evidence type="ECO:0000256" key="1">
    <source>
        <dbReference type="SAM" id="MobiDB-lite"/>
    </source>
</evidence>
<feature type="region of interest" description="Disordered" evidence="1">
    <location>
        <begin position="202"/>
        <end position="241"/>
    </location>
</feature>
<dbReference type="PANTHER" id="PTHR37337">
    <property type="entry name" value="COILED-COIL DOMAIN-CONTAINING GLUTAMATE-RICH PROTEIN 1"/>
    <property type="match status" value="1"/>
</dbReference>
<dbReference type="Ensembl" id="ENSMSIT00000022971.1">
    <property type="protein sequence ID" value="ENSMSIP00000018168.1"/>
    <property type="gene ID" value="ENSMSIG00000015509.1"/>
</dbReference>
<dbReference type="InterPro" id="IPR052696">
    <property type="entry name" value="Coiled-coil_domain"/>
</dbReference>
<reference evidence="2" key="1">
    <citation type="submission" date="2025-08" db="UniProtKB">
        <authorList>
            <consortium name="Ensembl"/>
        </authorList>
    </citation>
    <scope>IDENTIFICATION</scope>
</reference>
<proteinExistence type="predicted"/>
<feature type="region of interest" description="Disordered" evidence="1">
    <location>
        <begin position="1"/>
        <end position="23"/>
    </location>
</feature>
<feature type="compositionally biased region" description="Polar residues" evidence="1">
    <location>
        <begin position="261"/>
        <end position="271"/>
    </location>
</feature>
<evidence type="ECO:0000313" key="2">
    <source>
        <dbReference type="Ensembl" id="ENSMSIP00000018168.1"/>
    </source>
</evidence>
<dbReference type="InterPro" id="IPR027889">
    <property type="entry name" value="CCER1"/>
</dbReference>
<dbReference type="GO" id="GO:0005634">
    <property type="term" value="C:nucleus"/>
    <property type="evidence" value="ECO:0007669"/>
    <property type="project" value="Ensembl"/>
</dbReference>